<accession>A0ABR8DIK1</accession>
<keyword evidence="1" id="KW-0472">Membrane</keyword>
<feature type="transmembrane region" description="Helical" evidence="1">
    <location>
        <begin position="66"/>
        <end position="87"/>
    </location>
</feature>
<evidence type="ECO:0000256" key="1">
    <source>
        <dbReference type="SAM" id="Phobius"/>
    </source>
</evidence>
<dbReference type="EMBL" id="JACJSI010000008">
    <property type="protein sequence ID" value="MBD2529210.1"/>
    <property type="molecule type" value="Genomic_DNA"/>
</dbReference>
<name>A0ABR8DIK1_9NOSO</name>
<keyword evidence="3" id="KW-1185">Reference proteome</keyword>
<proteinExistence type="predicted"/>
<sequence>MRSLLFQNLKLTIPTALGFTILGYILSIPLSLLGHSEAARWEFRLQPRVSIENRKLDELGNFQARVALGGTALGILVAQTTFIVYRFGLSNRSIKQ</sequence>
<feature type="transmembrane region" description="Helical" evidence="1">
    <location>
        <begin position="12"/>
        <end position="33"/>
    </location>
</feature>
<dbReference type="Proteomes" id="UP000623440">
    <property type="component" value="Unassembled WGS sequence"/>
</dbReference>
<organism evidence="2 3">
    <name type="scientific">Nostoc flagelliforme FACHB-838</name>
    <dbReference type="NCBI Taxonomy" id="2692904"/>
    <lineage>
        <taxon>Bacteria</taxon>
        <taxon>Bacillati</taxon>
        <taxon>Cyanobacteriota</taxon>
        <taxon>Cyanophyceae</taxon>
        <taxon>Nostocales</taxon>
        <taxon>Nostocaceae</taxon>
        <taxon>Nostoc</taxon>
    </lineage>
</organism>
<gene>
    <name evidence="2" type="ORF">H6G97_06345</name>
</gene>
<keyword evidence="1" id="KW-1133">Transmembrane helix</keyword>
<protein>
    <submittedName>
        <fullName evidence="2">Uncharacterized protein</fullName>
    </submittedName>
</protein>
<evidence type="ECO:0000313" key="2">
    <source>
        <dbReference type="EMBL" id="MBD2529210.1"/>
    </source>
</evidence>
<comment type="caution">
    <text evidence="2">The sequence shown here is derived from an EMBL/GenBank/DDBJ whole genome shotgun (WGS) entry which is preliminary data.</text>
</comment>
<evidence type="ECO:0000313" key="3">
    <source>
        <dbReference type="Proteomes" id="UP000623440"/>
    </source>
</evidence>
<keyword evidence="1" id="KW-0812">Transmembrane</keyword>
<reference evidence="2 3" key="1">
    <citation type="journal article" date="2020" name="ISME J.">
        <title>Comparative genomics reveals insights into cyanobacterial evolution and habitat adaptation.</title>
        <authorList>
            <person name="Chen M.Y."/>
            <person name="Teng W.K."/>
            <person name="Zhao L."/>
            <person name="Hu C.X."/>
            <person name="Zhou Y.K."/>
            <person name="Han B.P."/>
            <person name="Song L.R."/>
            <person name="Shu W.S."/>
        </authorList>
    </citation>
    <scope>NUCLEOTIDE SEQUENCE [LARGE SCALE GENOMIC DNA]</scope>
    <source>
        <strain evidence="2 3">FACHB-838</strain>
    </source>
</reference>